<dbReference type="Gene3D" id="1.10.8.430">
    <property type="entry name" value="Helical domain of apoptotic protease-activating factors"/>
    <property type="match status" value="1"/>
</dbReference>
<dbReference type="Pfam" id="PF25019">
    <property type="entry name" value="LRR_R13L1-DRL21"/>
    <property type="match status" value="1"/>
</dbReference>
<keyword evidence="6" id="KW-0067">ATP-binding</keyword>
<feature type="domain" description="NB-ARC" evidence="8">
    <location>
        <begin position="200"/>
        <end position="383"/>
    </location>
</feature>
<evidence type="ECO:0000256" key="7">
    <source>
        <dbReference type="SAM" id="MobiDB-lite"/>
    </source>
</evidence>
<dbReference type="GO" id="GO:0005524">
    <property type="term" value="F:ATP binding"/>
    <property type="evidence" value="ECO:0007669"/>
    <property type="project" value="UniProtKB-KW"/>
</dbReference>
<dbReference type="SUPFAM" id="SSF52540">
    <property type="entry name" value="P-loop containing nucleoside triphosphate hydrolases"/>
    <property type="match status" value="1"/>
</dbReference>
<keyword evidence="4" id="KW-0547">Nucleotide-binding</keyword>
<comment type="caution">
    <text evidence="12">The sequence shown here is derived from an EMBL/GenBank/DDBJ whole genome shotgun (WGS) entry which is preliminary data.</text>
</comment>
<reference evidence="12" key="1">
    <citation type="submission" date="2020-01" db="EMBL/GenBank/DDBJ databases">
        <title>Genome sequence of Kobresia littledalei, the first chromosome-level genome in the family Cyperaceae.</title>
        <authorList>
            <person name="Qu G."/>
        </authorList>
    </citation>
    <scope>NUCLEOTIDE SEQUENCE</scope>
    <source>
        <strain evidence="12">C.B.Clarke</strain>
        <tissue evidence="12">Leaf</tissue>
    </source>
</reference>
<keyword evidence="5" id="KW-0611">Plant defense</keyword>
<dbReference type="Gene3D" id="3.80.10.10">
    <property type="entry name" value="Ribonuclease Inhibitor"/>
    <property type="match status" value="2"/>
</dbReference>
<organism evidence="12 13">
    <name type="scientific">Carex littledalei</name>
    <dbReference type="NCBI Taxonomy" id="544730"/>
    <lineage>
        <taxon>Eukaryota</taxon>
        <taxon>Viridiplantae</taxon>
        <taxon>Streptophyta</taxon>
        <taxon>Embryophyta</taxon>
        <taxon>Tracheophyta</taxon>
        <taxon>Spermatophyta</taxon>
        <taxon>Magnoliopsida</taxon>
        <taxon>Liliopsida</taxon>
        <taxon>Poales</taxon>
        <taxon>Cyperaceae</taxon>
        <taxon>Cyperoideae</taxon>
        <taxon>Cariceae</taxon>
        <taxon>Carex</taxon>
        <taxon>Carex subgen. Euthyceras</taxon>
    </lineage>
</organism>
<proteinExistence type="inferred from homology"/>
<dbReference type="InterPro" id="IPR002182">
    <property type="entry name" value="NB-ARC"/>
</dbReference>
<keyword evidence="13" id="KW-1185">Reference proteome</keyword>
<dbReference type="GO" id="GO:0006952">
    <property type="term" value="P:defense response"/>
    <property type="evidence" value="ECO:0007669"/>
    <property type="project" value="UniProtKB-KW"/>
</dbReference>
<sequence>MEHPLSFVIENIAENLIGELYNSANSLVGDHLSCGKEFKEQLKSLDSQLPKVKAVVNAINKGGLGLQESDADLRKWSWQFKNAVEAAEDVLDEMEYNKIDEQLHSKDVSVSSTSNYWFSSIYCGIKRKFDEYLGNSRSVKNETAERLKKVVDELNNVIRGMQPFLNLELPSIDARRQEHENFLSSRECAGLETGQFIGREKEKQQIIDWVMKNEDDNPRINVDKNIHAYTIVGVGGMGKTALAQFVKNDSRLKERFDLILWVCVSTKFDVSRITKDIIQDINKEQILPQSLHVLQETLKGQLLLKRFFLVLDDVWNVDNRLQWDKLMAPLKFAKKGSKILVTSRMNSVAETIANVIETKNEVLILKGLEDKDYLPLFNSYAFAGPNSECRNDLKLIGDEIAKQLGGCPLAAKILGDQLNRNKHECYWDSILNEQIKINADKKEDRYKAILRLSYQKLDTSLQRCFTFCSIFPKGFIFEKDELIYMWIGSGLIPEKSRNLEDTGRENIDDLAKHSFFRKLNGSTSCYVMHDLLHDVARSVSVEECWSIEDGPVNTSFTETIRHLYISADAKDDNLFDEIAQLKKLRTLIIAFKGDDPQESHVALLSTILAELNSLRVLGITASFSCKLPDEIGSLIHLRHLSIHQTTNGSKLDWFPEAVYKLYNLRVLRFSGGSGGDYAGVNVKGLTNLINLRHLEIPRTIKDRIPYIGNLAQLQGSVNFHVRKDDGYKITELKNLTGIRELCIFSLEKIGSFREAKEVNLFKKERLRSLKLIWSNDSNRDPEDDKRAADVLCSPVRLRELTIKGYNGKMSPCWVTMFSEKTFFLTSISLIKCRNWSELPDLTQLPLLKFLQIKDVGLISVPKISGATSSNQEASPSLEKLEIKYCQELKNLHQNGFKNVNSLRSLCIGECPNLTIPEANAELLLPTILEHLSIGSGRNLELPLLNSLVHLTSLKSLSLENCATITTLPNADVFAKLTALMTLKIKKCRALESLGGIEALPSLHFLTIFECNKLIDVSLTQLPSYIGTNSIDERNMNSILTLKILNIDKESLLSLEPLRNLIAVEEIKVGKASDASTLRALEVSMRNLSSLRRLYICNATQKEEDEKASKGKETILIQKGKRTRKEPISIEYASENESEFKSEDNEDAKDESAYDDEDYGNEEDLF</sequence>
<evidence type="ECO:0000256" key="1">
    <source>
        <dbReference type="ARBA" id="ARBA00008894"/>
    </source>
</evidence>
<evidence type="ECO:0000259" key="8">
    <source>
        <dbReference type="Pfam" id="PF00931"/>
    </source>
</evidence>
<evidence type="ECO:0000256" key="3">
    <source>
        <dbReference type="ARBA" id="ARBA00022737"/>
    </source>
</evidence>
<feature type="compositionally biased region" description="Acidic residues" evidence="7">
    <location>
        <begin position="1143"/>
        <end position="1165"/>
    </location>
</feature>
<dbReference type="InterPro" id="IPR032675">
    <property type="entry name" value="LRR_dom_sf"/>
</dbReference>
<dbReference type="OrthoDB" id="6161812at2759"/>
<evidence type="ECO:0000313" key="13">
    <source>
        <dbReference type="Proteomes" id="UP000623129"/>
    </source>
</evidence>
<keyword evidence="2" id="KW-0433">Leucine-rich repeat</keyword>
<dbReference type="InterPro" id="IPR042197">
    <property type="entry name" value="Apaf_helical"/>
</dbReference>
<dbReference type="GO" id="GO:0051707">
    <property type="term" value="P:response to other organism"/>
    <property type="evidence" value="ECO:0007669"/>
    <property type="project" value="UniProtKB-ARBA"/>
</dbReference>
<dbReference type="PANTHER" id="PTHR36766:SF40">
    <property type="entry name" value="DISEASE RESISTANCE PROTEIN RGA3"/>
    <property type="match status" value="1"/>
</dbReference>
<feature type="domain" description="R13L1/DRL21-like LRR repeat region" evidence="11">
    <location>
        <begin position="729"/>
        <end position="854"/>
    </location>
</feature>
<dbReference type="GO" id="GO:0043531">
    <property type="term" value="F:ADP binding"/>
    <property type="evidence" value="ECO:0007669"/>
    <property type="project" value="InterPro"/>
</dbReference>
<evidence type="ECO:0000256" key="2">
    <source>
        <dbReference type="ARBA" id="ARBA00022614"/>
    </source>
</evidence>
<dbReference type="Pfam" id="PF00931">
    <property type="entry name" value="NB-ARC"/>
    <property type="match status" value="1"/>
</dbReference>
<dbReference type="Gene3D" id="3.40.50.300">
    <property type="entry name" value="P-loop containing nucleotide triphosphate hydrolases"/>
    <property type="match status" value="1"/>
</dbReference>
<evidence type="ECO:0000256" key="6">
    <source>
        <dbReference type="ARBA" id="ARBA00022840"/>
    </source>
</evidence>
<feature type="domain" description="Disease resistance protein winged helix" evidence="10">
    <location>
        <begin position="470"/>
        <end position="536"/>
    </location>
</feature>
<gene>
    <name evidence="12" type="ORF">FCM35_KLT02741</name>
</gene>
<dbReference type="EMBL" id="SWLB01000012">
    <property type="protein sequence ID" value="KAF3331335.1"/>
    <property type="molecule type" value="Genomic_DNA"/>
</dbReference>
<dbReference type="Proteomes" id="UP000623129">
    <property type="component" value="Unassembled WGS sequence"/>
</dbReference>
<name>A0A833VLG3_9POAL</name>
<feature type="domain" description="Disease resistance N-terminal" evidence="9">
    <location>
        <begin position="20"/>
        <end position="108"/>
    </location>
</feature>
<accession>A0A833VLG3</accession>
<evidence type="ECO:0000256" key="4">
    <source>
        <dbReference type="ARBA" id="ARBA00022741"/>
    </source>
</evidence>
<protein>
    <submittedName>
        <fullName evidence="12">Disease resistance protein RGA2</fullName>
    </submittedName>
</protein>
<feature type="region of interest" description="Disordered" evidence="7">
    <location>
        <begin position="1119"/>
        <end position="1165"/>
    </location>
</feature>
<dbReference type="Gene3D" id="1.10.10.10">
    <property type="entry name" value="Winged helix-like DNA-binding domain superfamily/Winged helix DNA-binding domain"/>
    <property type="match status" value="1"/>
</dbReference>
<evidence type="ECO:0000259" key="11">
    <source>
        <dbReference type="Pfam" id="PF25019"/>
    </source>
</evidence>
<dbReference type="PRINTS" id="PR00364">
    <property type="entry name" value="DISEASERSIST"/>
</dbReference>
<dbReference type="Pfam" id="PF18052">
    <property type="entry name" value="Rx_N"/>
    <property type="match status" value="1"/>
</dbReference>
<evidence type="ECO:0000259" key="9">
    <source>
        <dbReference type="Pfam" id="PF18052"/>
    </source>
</evidence>
<keyword evidence="3" id="KW-0677">Repeat</keyword>
<dbReference type="SUPFAM" id="SSF52058">
    <property type="entry name" value="L domain-like"/>
    <property type="match status" value="2"/>
</dbReference>
<dbReference type="InterPro" id="IPR058922">
    <property type="entry name" value="WHD_DRP"/>
</dbReference>
<dbReference type="AlphaFoldDB" id="A0A833VLG3"/>
<dbReference type="InterPro" id="IPR041118">
    <property type="entry name" value="Rx_N"/>
</dbReference>
<evidence type="ECO:0000313" key="12">
    <source>
        <dbReference type="EMBL" id="KAF3331335.1"/>
    </source>
</evidence>
<dbReference type="PANTHER" id="PTHR36766">
    <property type="entry name" value="PLANT BROAD-SPECTRUM MILDEW RESISTANCE PROTEIN RPW8"/>
    <property type="match status" value="1"/>
</dbReference>
<dbReference type="InterPro" id="IPR056789">
    <property type="entry name" value="LRR_R13L1-DRL21"/>
</dbReference>
<dbReference type="InterPro" id="IPR027417">
    <property type="entry name" value="P-loop_NTPase"/>
</dbReference>
<comment type="similarity">
    <text evidence="1">Belongs to the disease resistance NB-LRR family.</text>
</comment>
<dbReference type="Pfam" id="PF23559">
    <property type="entry name" value="WHD_DRP"/>
    <property type="match status" value="1"/>
</dbReference>
<evidence type="ECO:0000259" key="10">
    <source>
        <dbReference type="Pfam" id="PF23559"/>
    </source>
</evidence>
<dbReference type="InterPro" id="IPR036388">
    <property type="entry name" value="WH-like_DNA-bd_sf"/>
</dbReference>
<evidence type="ECO:0000256" key="5">
    <source>
        <dbReference type="ARBA" id="ARBA00022821"/>
    </source>
</evidence>
<dbReference type="Gene3D" id="1.20.5.4130">
    <property type="match status" value="1"/>
</dbReference>